<keyword evidence="3" id="KW-0158">Chromosome</keyword>
<reference evidence="10" key="1">
    <citation type="submission" date="2023-07" db="EMBL/GenBank/DDBJ databases">
        <title>Chromosome-level genome assembly of Artemia franciscana.</title>
        <authorList>
            <person name="Jo E."/>
        </authorList>
    </citation>
    <scope>NUCLEOTIDE SEQUENCE</scope>
    <source>
        <tissue evidence="10">Whole body</tissue>
    </source>
</reference>
<dbReference type="GO" id="GO:0000118">
    <property type="term" value="C:histone deacetylase complex"/>
    <property type="evidence" value="ECO:0007669"/>
    <property type="project" value="UniProtKB-ARBA"/>
</dbReference>
<dbReference type="Pfam" id="PF14048">
    <property type="entry name" value="MBD_C"/>
    <property type="match status" value="1"/>
</dbReference>
<dbReference type="GO" id="GO:0008327">
    <property type="term" value="F:methyl-CpG binding"/>
    <property type="evidence" value="ECO:0007669"/>
    <property type="project" value="TreeGrafter"/>
</dbReference>
<protein>
    <recommendedName>
        <fullName evidence="9">MBD domain-containing protein</fullName>
    </recommendedName>
</protein>
<name>A0AA88L1Q5_ARTSF</name>
<dbReference type="SMART" id="SM00391">
    <property type="entry name" value="MBD"/>
    <property type="match status" value="1"/>
</dbReference>
<gene>
    <name evidence="10" type="ORF">QYM36_016744</name>
</gene>
<dbReference type="CDD" id="cd01396">
    <property type="entry name" value="MeCP2_MBD"/>
    <property type="match status" value="1"/>
</dbReference>
<comment type="caution">
    <text evidence="10">The sequence shown here is derived from an EMBL/GenBank/DDBJ whole genome shotgun (WGS) entry which is preliminary data.</text>
</comment>
<keyword evidence="5" id="KW-0805">Transcription regulation</keyword>
<evidence type="ECO:0000256" key="1">
    <source>
        <dbReference type="ARBA" id="ARBA00004123"/>
    </source>
</evidence>
<proteinExistence type="predicted"/>
<dbReference type="InterPro" id="IPR001739">
    <property type="entry name" value="Methyl_CpG_DNA-bd"/>
</dbReference>
<evidence type="ECO:0000313" key="11">
    <source>
        <dbReference type="Proteomes" id="UP001187531"/>
    </source>
</evidence>
<dbReference type="InterPro" id="IPR025884">
    <property type="entry name" value="MeCpG-bd_2/3_C_dom"/>
</dbReference>
<organism evidence="10 11">
    <name type="scientific">Artemia franciscana</name>
    <name type="common">Brine shrimp</name>
    <name type="synonym">Artemia sanfranciscana</name>
    <dbReference type="NCBI Taxonomy" id="6661"/>
    <lineage>
        <taxon>Eukaryota</taxon>
        <taxon>Metazoa</taxon>
        <taxon>Ecdysozoa</taxon>
        <taxon>Arthropoda</taxon>
        <taxon>Crustacea</taxon>
        <taxon>Branchiopoda</taxon>
        <taxon>Anostraca</taxon>
        <taxon>Artemiidae</taxon>
        <taxon>Artemia</taxon>
    </lineage>
</organism>
<keyword evidence="6" id="KW-0238">DNA-binding</keyword>
<dbReference type="GO" id="GO:0000785">
    <property type="term" value="C:chromatin"/>
    <property type="evidence" value="ECO:0007669"/>
    <property type="project" value="UniProtKB-ARBA"/>
</dbReference>
<dbReference type="Proteomes" id="UP001187531">
    <property type="component" value="Unassembled WGS sequence"/>
</dbReference>
<dbReference type="EMBL" id="JAVRJZ010000021">
    <property type="protein sequence ID" value="KAK2704445.1"/>
    <property type="molecule type" value="Genomic_DNA"/>
</dbReference>
<dbReference type="Gene3D" id="3.30.890.10">
    <property type="entry name" value="Methyl-cpg-binding Protein 2, Chain A"/>
    <property type="match status" value="1"/>
</dbReference>
<dbReference type="Pfam" id="PF16564">
    <property type="entry name" value="MBDa"/>
    <property type="match status" value="1"/>
</dbReference>
<evidence type="ECO:0000259" key="9">
    <source>
        <dbReference type="PROSITE" id="PS50982"/>
    </source>
</evidence>
<evidence type="ECO:0000256" key="8">
    <source>
        <dbReference type="ARBA" id="ARBA00023242"/>
    </source>
</evidence>
<sequence>MSRDGRMEIRRTDCPALPKGWQRQETVKKCGLASGRTDVVYFSPSGKRIRSKPQLVKYLGDSIDLTAFDFKTGKINSELLRRSKKNKTQQFDFSRGIKDVTTLTVPIRQTASIFKQSVTVVKTQPDSQVRNDLKPGTEGKPQQLFWERRLAGLRARNATEMYAPYTPPPSPELPRSLRSIERGGLSSNHSIIQALAAAIHWAPPNRPIIGQTAPRELLEKDISVHCNPEQPMIEAFSVTDEDLRLQEEKVIAARINLERAVQSLLE</sequence>
<evidence type="ECO:0000256" key="7">
    <source>
        <dbReference type="ARBA" id="ARBA00023163"/>
    </source>
</evidence>
<keyword evidence="8" id="KW-0539">Nucleus</keyword>
<dbReference type="InterPro" id="IPR016177">
    <property type="entry name" value="DNA-bd_dom_sf"/>
</dbReference>
<evidence type="ECO:0000256" key="2">
    <source>
        <dbReference type="ARBA" id="ARBA00004286"/>
    </source>
</evidence>
<evidence type="ECO:0000256" key="5">
    <source>
        <dbReference type="ARBA" id="ARBA00023015"/>
    </source>
</evidence>
<dbReference type="PROSITE" id="PS50982">
    <property type="entry name" value="MBD"/>
    <property type="match status" value="1"/>
</dbReference>
<dbReference type="AlphaFoldDB" id="A0AA88L1Q5"/>
<keyword evidence="11" id="KW-1185">Reference proteome</keyword>
<evidence type="ECO:0000256" key="3">
    <source>
        <dbReference type="ARBA" id="ARBA00022454"/>
    </source>
</evidence>
<evidence type="ECO:0000256" key="6">
    <source>
        <dbReference type="ARBA" id="ARBA00023125"/>
    </source>
</evidence>
<comment type="subcellular location">
    <subcellularLocation>
        <location evidence="2">Chromosome</location>
    </subcellularLocation>
    <subcellularLocation>
        <location evidence="1">Nucleus</location>
    </subcellularLocation>
</comment>
<dbReference type="PANTHER" id="PTHR12396">
    <property type="entry name" value="METHYL-CPG BINDING PROTEIN, MBD"/>
    <property type="match status" value="1"/>
</dbReference>
<dbReference type="PANTHER" id="PTHR12396:SF57">
    <property type="entry name" value="METHYL-CPG-BINDING DOMAIN PROTEIN 1"/>
    <property type="match status" value="1"/>
</dbReference>
<dbReference type="FunFam" id="3.30.890.10:FF:000003">
    <property type="entry name" value="methyl-CpG-binding domain protein 2"/>
    <property type="match status" value="1"/>
</dbReference>
<dbReference type="SUPFAM" id="SSF54171">
    <property type="entry name" value="DNA-binding domain"/>
    <property type="match status" value="1"/>
</dbReference>
<accession>A0AA88L1Q5</accession>
<evidence type="ECO:0000256" key="4">
    <source>
        <dbReference type="ARBA" id="ARBA00022553"/>
    </source>
</evidence>
<feature type="domain" description="MBD" evidence="9">
    <location>
        <begin position="7"/>
        <end position="75"/>
    </location>
</feature>
<evidence type="ECO:0000313" key="10">
    <source>
        <dbReference type="EMBL" id="KAK2704445.1"/>
    </source>
</evidence>
<keyword evidence="4" id="KW-0597">Phosphoprotein</keyword>
<keyword evidence="7" id="KW-0804">Transcription</keyword>
<dbReference type="GO" id="GO:0000122">
    <property type="term" value="P:negative regulation of transcription by RNA polymerase II"/>
    <property type="evidence" value="ECO:0007669"/>
    <property type="project" value="TreeGrafter"/>
</dbReference>
<dbReference type="GO" id="GO:0006346">
    <property type="term" value="P:DNA methylation-dependent constitutive heterochromatin formation"/>
    <property type="evidence" value="ECO:0007669"/>
    <property type="project" value="TreeGrafter"/>
</dbReference>
<dbReference type="InterPro" id="IPR032343">
    <property type="entry name" value="MBD2/MBD3_p55-bd"/>
</dbReference>